<reference evidence="2" key="2">
    <citation type="submission" date="2025-08" db="UniProtKB">
        <authorList>
            <consortium name="RefSeq"/>
        </authorList>
    </citation>
    <scope>IDENTIFICATION</scope>
</reference>
<proteinExistence type="predicted"/>
<sequence>MDPHRLYSQSSRSKGVHKVDLSNIPDPQSLSIRLGIQMVMISPRPLVEAWRRSRPEGALEHVQAVLPTSGPSCHTGSHVHVPSPVHSPFVSGQAGRLCCPGTLRIILVMLSWAKRPRHAPVAPLLPTNHTVFSIGHQRQHIHFCGAELPHASTCPALHLLSLARLSLATLSGNAMLSVPQFSTPDLCAASYLRWDNPKRFSTIRWPLGATAEVTPHYTVVSWLDTGVRGDKYLVTHRHGMVNSRSAWIYFRSTDIVKLGHRWDMKRLD</sequence>
<accession>A0AAJ8BRN2</accession>
<feature type="region of interest" description="Disordered" evidence="1">
    <location>
        <begin position="1"/>
        <end position="22"/>
    </location>
</feature>
<dbReference type="AlphaFoldDB" id="A0AAJ8BRN2"/>
<evidence type="ECO:0000256" key="1">
    <source>
        <dbReference type="SAM" id="MobiDB-lite"/>
    </source>
</evidence>
<name>A0AAJ8BRN2_ASPNG</name>
<dbReference type="RefSeq" id="XP_059601171.1">
    <property type="nucleotide sequence ID" value="XM_059748976.1"/>
</dbReference>
<organism evidence="2">
    <name type="scientific">Aspergillus niger</name>
    <dbReference type="NCBI Taxonomy" id="5061"/>
    <lineage>
        <taxon>Eukaryota</taxon>
        <taxon>Fungi</taxon>
        <taxon>Dikarya</taxon>
        <taxon>Ascomycota</taxon>
        <taxon>Pezizomycotina</taxon>
        <taxon>Eurotiomycetes</taxon>
        <taxon>Eurotiomycetidae</taxon>
        <taxon>Eurotiales</taxon>
        <taxon>Aspergillaceae</taxon>
        <taxon>Aspergillus</taxon>
        <taxon>Aspergillus subgen. Circumdati</taxon>
    </lineage>
</organism>
<dbReference type="KEGG" id="ang:An08g03990"/>
<reference evidence="2" key="1">
    <citation type="submission" date="2025-02" db="EMBL/GenBank/DDBJ databases">
        <authorList>
            <consortium name="NCBI Genome Project"/>
        </authorList>
    </citation>
    <scope>NUCLEOTIDE SEQUENCE</scope>
</reference>
<dbReference type="VEuPathDB" id="FungiDB:An08g03990"/>
<dbReference type="GeneID" id="84591641"/>
<evidence type="ECO:0000313" key="2">
    <source>
        <dbReference type="RefSeq" id="XP_059601171.1"/>
    </source>
</evidence>
<gene>
    <name evidence="2" type="ORF">An08g03990</name>
</gene>
<protein>
    <submittedName>
        <fullName evidence="2">Uncharacterized protein</fullName>
    </submittedName>
</protein>